<gene>
    <name evidence="1" type="ORF">GGI25_004718</name>
</gene>
<accession>A0A9W8KWU9</accession>
<organism evidence="1 2">
    <name type="scientific">Coemansia spiralis</name>
    <dbReference type="NCBI Taxonomy" id="417178"/>
    <lineage>
        <taxon>Eukaryota</taxon>
        <taxon>Fungi</taxon>
        <taxon>Fungi incertae sedis</taxon>
        <taxon>Zoopagomycota</taxon>
        <taxon>Kickxellomycotina</taxon>
        <taxon>Kickxellomycetes</taxon>
        <taxon>Kickxellales</taxon>
        <taxon>Kickxellaceae</taxon>
        <taxon>Coemansia</taxon>
    </lineage>
</organism>
<name>A0A9W8KWU9_9FUNG</name>
<evidence type="ECO:0000313" key="1">
    <source>
        <dbReference type="EMBL" id="KAJ2673456.1"/>
    </source>
</evidence>
<sequence>MHINELPSSVIEHIIDYASTVDNTSAVTVGEWINKLKYATVCTQWRWYLSPVYTTAILECQCSSETSGGYRWLTNIDLLVQLDLCAIATDLVIILPQDSNCVSVREALERFGFGKHSWDSVVSLKVLISKETDEHVCVEAQNGMHWAQRLAKYLYTHVPHIFTIRYPEITGKWLRAFHLLFTAYSQQLVNYCNPNSVSFIGTAALPNITVLSIRAPDSIYFSLPQLNNMAIRRLKLSNLPHAFSWHRIVQSSSRSVEFVCLEVLDLEFALSQNSQDNSAYMTLLNTDKCVYDIALPMLKSLRIVNVPQTSRLLYSTLTLPGLVHNIKITGAFSGVEMADNIKFYMADSFIIRVDGMAKSNTADFNELSRNLFGRFSVATDMKLILDCRGWEPNIEEIEWFNLTHLALASAQVCFVVELLRQLPSLIVFYFGWPMQHRRLPELKNPINTVLDALCVYAEDGFPLETFDMSVVVFMATAFAMVGRFFVPEMHVEDVQDEFSRLVNRGEMAVLSNKGFIKKYFNNIGAF</sequence>
<proteinExistence type="predicted"/>
<protein>
    <submittedName>
        <fullName evidence="1">Uncharacterized protein</fullName>
    </submittedName>
</protein>
<comment type="caution">
    <text evidence="1">The sequence shown here is derived from an EMBL/GenBank/DDBJ whole genome shotgun (WGS) entry which is preliminary data.</text>
</comment>
<dbReference type="Proteomes" id="UP001151518">
    <property type="component" value="Unassembled WGS sequence"/>
</dbReference>
<dbReference type="AlphaFoldDB" id="A0A9W8KWU9"/>
<evidence type="ECO:0000313" key="2">
    <source>
        <dbReference type="Proteomes" id="UP001151518"/>
    </source>
</evidence>
<dbReference type="OrthoDB" id="5513020at2759"/>
<reference evidence="1" key="1">
    <citation type="submission" date="2022-07" db="EMBL/GenBank/DDBJ databases">
        <title>Phylogenomic reconstructions and comparative analyses of Kickxellomycotina fungi.</title>
        <authorList>
            <person name="Reynolds N.K."/>
            <person name="Stajich J.E."/>
            <person name="Barry K."/>
            <person name="Grigoriev I.V."/>
            <person name="Crous P."/>
            <person name="Smith M.E."/>
        </authorList>
    </citation>
    <scope>NUCLEOTIDE SEQUENCE</scope>
    <source>
        <strain evidence="1">NRRL 3115</strain>
    </source>
</reference>
<dbReference type="EMBL" id="JANBTW010000068">
    <property type="protein sequence ID" value="KAJ2673456.1"/>
    <property type="molecule type" value="Genomic_DNA"/>
</dbReference>